<evidence type="ECO:0000313" key="2">
    <source>
        <dbReference type="Proteomes" id="UP000740883"/>
    </source>
</evidence>
<accession>A0A9P6KXG9</accession>
<dbReference type="EMBL" id="SBJO01000348">
    <property type="protein sequence ID" value="KAF9761396.1"/>
    <property type="molecule type" value="Genomic_DNA"/>
</dbReference>
<dbReference type="Proteomes" id="UP000740883">
    <property type="component" value="Unassembled WGS sequence"/>
</dbReference>
<keyword evidence="2" id="KW-1185">Reference proteome</keyword>
<protein>
    <submittedName>
        <fullName evidence="1">Uncharacterized protein</fullName>
    </submittedName>
</protein>
<proteinExistence type="predicted"/>
<dbReference type="AlphaFoldDB" id="A0A9P6KXG9"/>
<comment type="caution">
    <text evidence="1">The sequence shown here is derived from an EMBL/GenBank/DDBJ whole genome shotgun (WGS) entry which is preliminary data.</text>
</comment>
<evidence type="ECO:0000313" key="1">
    <source>
        <dbReference type="EMBL" id="KAF9761396.1"/>
    </source>
</evidence>
<name>A0A9P6KXG9_9MICR</name>
<organism evidence="1 2">
    <name type="scientific">Nosema granulosis</name>
    <dbReference type="NCBI Taxonomy" id="83296"/>
    <lineage>
        <taxon>Eukaryota</taxon>
        <taxon>Fungi</taxon>
        <taxon>Fungi incertae sedis</taxon>
        <taxon>Microsporidia</taxon>
        <taxon>Nosematidae</taxon>
        <taxon>Nosema</taxon>
    </lineage>
</organism>
<dbReference type="OrthoDB" id="2186513at2759"/>
<reference evidence="1 2" key="1">
    <citation type="journal article" date="2020" name="Genome Biol. Evol.">
        <title>Comparative genomics of strictly vertically transmitted, feminizing microsporidia endosymbionts of amphipod crustaceans.</title>
        <authorList>
            <person name="Cormier A."/>
            <person name="Chebbi M.A."/>
            <person name="Giraud I."/>
            <person name="Wattier R."/>
            <person name="Teixeira M."/>
            <person name="Gilbert C."/>
            <person name="Rigaud T."/>
            <person name="Cordaux R."/>
        </authorList>
    </citation>
    <scope>NUCLEOTIDE SEQUENCE [LARGE SCALE GENOMIC DNA]</scope>
    <source>
        <strain evidence="1 2">Ou3-Ou53</strain>
    </source>
</reference>
<sequence length="138" mass="15981">MAENLSGKQWKKHLSKVVYDYNLAKHSATNKTPFRLFLHVPGFNTIVQKDNENVLTSLPTPDICPNNTNSIRMEDVFIRKPLVSQEYLDRMKKHASVHNSIYDFNVGDKVLVTKSFDNKEIKAFVGLLRRICDNRNFI</sequence>
<gene>
    <name evidence="1" type="ORF">NGRA_2682</name>
</gene>